<comment type="caution">
    <text evidence="7">The sequence shown here is derived from an EMBL/GenBank/DDBJ whole genome shotgun (WGS) entry which is preliminary data.</text>
</comment>
<dbReference type="InterPro" id="IPR013325">
    <property type="entry name" value="RNA_pol_sigma_r2"/>
</dbReference>
<keyword evidence="4" id="KW-0238">DNA-binding</keyword>
<dbReference type="InterPro" id="IPR013324">
    <property type="entry name" value="RNA_pol_sigma_r3/r4-like"/>
</dbReference>
<feature type="domain" description="RNA polymerase sigma-70 region 2" evidence="6">
    <location>
        <begin position="27"/>
        <end position="92"/>
    </location>
</feature>
<dbReference type="InterPro" id="IPR039425">
    <property type="entry name" value="RNA_pol_sigma-70-like"/>
</dbReference>
<accession>A0A542CSD9</accession>
<dbReference type="PANTHER" id="PTHR43133:SF8">
    <property type="entry name" value="RNA POLYMERASE SIGMA FACTOR HI_1459-RELATED"/>
    <property type="match status" value="1"/>
</dbReference>
<comment type="similarity">
    <text evidence="1">Belongs to the sigma-70 factor family. ECF subfamily.</text>
</comment>
<evidence type="ECO:0000259" key="6">
    <source>
        <dbReference type="Pfam" id="PF04542"/>
    </source>
</evidence>
<proteinExistence type="inferred from homology"/>
<dbReference type="SUPFAM" id="SSF88946">
    <property type="entry name" value="Sigma2 domain of RNA polymerase sigma factors"/>
    <property type="match status" value="1"/>
</dbReference>
<dbReference type="InterPro" id="IPR014284">
    <property type="entry name" value="RNA_pol_sigma-70_dom"/>
</dbReference>
<dbReference type="GO" id="GO:0006352">
    <property type="term" value="P:DNA-templated transcription initiation"/>
    <property type="evidence" value="ECO:0007669"/>
    <property type="project" value="InterPro"/>
</dbReference>
<dbReference type="RefSeq" id="WP_246076779.1">
    <property type="nucleotide sequence ID" value="NZ_VFML01000002.1"/>
</dbReference>
<dbReference type="AlphaFoldDB" id="A0A542CSD9"/>
<evidence type="ECO:0000256" key="3">
    <source>
        <dbReference type="ARBA" id="ARBA00023082"/>
    </source>
</evidence>
<keyword evidence="8" id="KW-1185">Reference proteome</keyword>
<protein>
    <submittedName>
        <fullName evidence="7">RNA polymerase sigma factor (Sigma-70 family)</fullName>
    </submittedName>
</protein>
<dbReference type="Pfam" id="PF04542">
    <property type="entry name" value="Sigma70_r2"/>
    <property type="match status" value="1"/>
</dbReference>
<evidence type="ECO:0000256" key="2">
    <source>
        <dbReference type="ARBA" id="ARBA00023015"/>
    </source>
</evidence>
<gene>
    <name evidence="7" type="ORF">FB471_5886</name>
</gene>
<keyword evidence="3" id="KW-0731">Sigma factor</keyword>
<evidence type="ECO:0000256" key="1">
    <source>
        <dbReference type="ARBA" id="ARBA00010641"/>
    </source>
</evidence>
<dbReference type="SUPFAM" id="SSF88659">
    <property type="entry name" value="Sigma3 and sigma4 domains of RNA polymerase sigma factors"/>
    <property type="match status" value="1"/>
</dbReference>
<dbReference type="PANTHER" id="PTHR43133">
    <property type="entry name" value="RNA POLYMERASE ECF-TYPE SIGMA FACTO"/>
    <property type="match status" value="1"/>
</dbReference>
<dbReference type="GO" id="GO:0003677">
    <property type="term" value="F:DNA binding"/>
    <property type="evidence" value="ECO:0007669"/>
    <property type="project" value="UniProtKB-KW"/>
</dbReference>
<dbReference type="InterPro" id="IPR007627">
    <property type="entry name" value="RNA_pol_sigma70_r2"/>
</dbReference>
<reference evidence="7 8" key="1">
    <citation type="submission" date="2019-06" db="EMBL/GenBank/DDBJ databases">
        <title>Sequencing the genomes of 1000 actinobacteria strains.</title>
        <authorList>
            <person name="Klenk H.-P."/>
        </authorList>
    </citation>
    <scope>NUCLEOTIDE SEQUENCE [LARGE SCALE GENOMIC DNA]</scope>
    <source>
        <strain evidence="7 8">DSM 45679</strain>
    </source>
</reference>
<dbReference type="GO" id="GO:0016987">
    <property type="term" value="F:sigma factor activity"/>
    <property type="evidence" value="ECO:0007669"/>
    <property type="project" value="UniProtKB-KW"/>
</dbReference>
<dbReference type="Proteomes" id="UP000320876">
    <property type="component" value="Unassembled WGS sequence"/>
</dbReference>
<sequence length="190" mass="21518">MVFGMELGELCARAAAGDQTAMAALAREAAALLLAVARAHRLDEADSWDVHQGTWVSLAGRLPLVRDPRRLSAWLATTARRLALRTLRGRRRELPRGYWPEECGLFEHPHPSAEALVLRLERDRVLWRAAARLPRRHRLLLWLLAYRPDLTQAQLATRLGIAPGSVGPLRKRCFDQMRAWLRAEGIHGFE</sequence>
<keyword evidence="2" id="KW-0805">Transcription regulation</keyword>
<evidence type="ECO:0000313" key="7">
    <source>
        <dbReference type="EMBL" id="TQI93745.1"/>
    </source>
</evidence>
<evidence type="ECO:0000313" key="8">
    <source>
        <dbReference type="Proteomes" id="UP000320876"/>
    </source>
</evidence>
<dbReference type="InterPro" id="IPR036388">
    <property type="entry name" value="WH-like_DNA-bd_sf"/>
</dbReference>
<evidence type="ECO:0000256" key="4">
    <source>
        <dbReference type="ARBA" id="ARBA00023125"/>
    </source>
</evidence>
<organism evidence="7 8">
    <name type="scientific">Amycolatopsis cihanbeyliensis</name>
    <dbReference type="NCBI Taxonomy" id="1128664"/>
    <lineage>
        <taxon>Bacteria</taxon>
        <taxon>Bacillati</taxon>
        <taxon>Actinomycetota</taxon>
        <taxon>Actinomycetes</taxon>
        <taxon>Pseudonocardiales</taxon>
        <taxon>Pseudonocardiaceae</taxon>
        <taxon>Amycolatopsis</taxon>
    </lineage>
</organism>
<keyword evidence="5" id="KW-0804">Transcription</keyword>
<dbReference type="EMBL" id="VFML01000002">
    <property type="protein sequence ID" value="TQI93745.1"/>
    <property type="molecule type" value="Genomic_DNA"/>
</dbReference>
<dbReference type="Gene3D" id="1.10.1740.10">
    <property type="match status" value="1"/>
</dbReference>
<evidence type="ECO:0000256" key="5">
    <source>
        <dbReference type="ARBA" id="ARBA00023163"/>
    </source>
</evidence>
<name>A0A542CSD9_AMYCI</name>
<dbReference type="Gene3D" id="1.10.10.10">
    <property type="entry name" value="Winged helix-like DNA-binding domain superfamily/Winged helix DNA-binding domain"/>
    <property type="match status" value="1"/>
</dbReference>
<dbReference type="NCBIfam" id="TIGR02937">
    <property type="entry name" value="sigma70-ECF"/>
    <property type="match status" value="1"/>
</dbReference>